<keyword evidence="4" id="KW-1003">Cell membrane</keyword>
<feature type="transmembrane region" description="Helical" evidence="8">
    <location>
        <begin position="274"/>
        <end position="295"/>
    </location>
</feature>
<keyword evidence="11" id="KW-1185">Reference proteome</keyword>
<keyword evidence="8" id="KW-0997">Cell inner membrane</keyword>
<dbReference type="Gene3D" id="1.20.1720.10">
    <property type="entry name" value="Multidrug resistance protein D"/>
    <property type="match status" value="1"/>
</dbReference>
<dbReference type="InterPro" id="IPR036259">
    <property type="entry name" value="MFS_trans_sf"/>
</dbReference>
<dbReference type="SUPFAM" id="SSF103473">
    <property type="entry name" value="MFS general substrate transporter"/>
    <property type="match status" value="1"/>
</dbReference>
<evidence type="ECO:0000256" key="5">
    <source>
        <dbReference type="ARBA" id="ARBA00022692"/>
    </source>
</evidence>
<sequence length="424" mass="44250">MRRRGDVPVAETMETTMSILDEAANVTEQQPARRGWRVLAVLSALMGFASISTDLYLPAMPDMGRELGADAGSIELTVSGFLIGFSLGQLFWGPIGDRYGRRLPIAIGLLLFVLGSAGCAISTTAGMMVVWRVVQAAGACAGVVLSRAMVRDLYAGERAAQMLSTLITVMALAPLLGPIAGGQILAYAGWRAIFWVLVGVGLLTLAALFTLPETLSPERRNREPLIRALAGYRSLLADRRLLAYAGAGGFFYAGIYAYIAGTPFAYISYHHVPAGLYGLLFAAGILGIMATNVLNSRLVMRSGSARLLKWGAFGAALSGAVSALAALTDIGGLWGLTIPLFVFVSWSGLIVANSIAGALNDFPERAGAVSALVGALHYGSGILGSALVGTFANGTPWPMGLVIGVAGIGSFACACMVTPVQSRR</sequence>
<feature type="transmembrane region" description="Helical" evidence="8">
    <location>
        <begin position="71"/>
        <end position="91"/>
    </location>
</feature>
<dbReference type="InterPro" id="IPR011701">
    <property type="entry name" value="MFS"/>
</dbReference>
<evidence type="ECO:0000256" key="4">
    <source>
        <dbReference type="ARBA" id="ARBA00022475"/>
    </source>
</evidence>
<evidence type="ECO:0000259" key="9">
    <source>
        <dbReference type="PROSITE" id="PS50850"/>
    </source>
</evidence>
<keyword evidence="7 8" id="KW-0472">Membrane</keyword>
<proteinExistence type="inferred from homology"/>
<dbReference type="OrthoDB" id="9800416at2"/>
<dbReference type="PATRIC" id="fig|363754.4.peg.5193"/>
<evidence type="ECO:0000256" key="1">
    <source>
        <dbReference type="ARBA" id="ARBA00004651"/>
    </source>
</evidence>
<dbReference type="GO" id="GO:1990961">
    <property type="term" value="P:xenobiotic detoxification by transmembrane export across the plasma membrane"/>
    <property type="evidence" value="ECO:0007669"/>
    <property type="project" value="InterPro"/>
</dbReference>
<feature type="transmembrane region" description="Helical" evidence="8">
    <location>
        <begin position="129"/>
        <end position="150"/>
    </location>
</feature>
<dbReference type="GO" id="GO:0015385">
    <property type="term" value="F:sodium:proton antiporter activity"/>
    <property type="evidence" value="ECO:0007669"/>
    <property type="project" value="TreeGrafter"/>
</dbReference>
<dbReference type="STRING" id="363754.RHSP_56530"/>
<organism evidence="10 11">
    <name type="scientific">Rhizobium freirei PRF 81</name>
    <dbReference type="NCBI Taxonomy" id="363754"/>
    <lineage>
        <taxon>Bacteria</taxon>
        <taxon>Pseudomonadati</taxon>
        <taxon>Pseudomonadota</taxon>
        <taxon>Alphaproteobacteria</taxon>
        <taxon>Hyphomicrobiales</taxon>
        <taxon>Rhizobiaceae</taxon>
        <taxon>Rhizobium/Agrobacterium group</taxon>
        <taxon>Rhizobium</taxon>
    </lineage>
</organism>
<name>N6UTY4_9HYPH</name>
<evidence type="ECO:0000313" key="11">
    <source>
        <dbReference type="Proteomes" id="UP000012429"/>
    </source>
</evidence>
<dbReference type="PANTHER" id="PTHR23502:SF132">
    <property type="entry name" value="POLYAMINE TRANSPORTER 2-RELATED"/>
    <property type="match status" value="1"/>
</dbReference>
<feature type="transmembrane region" description="Helical" evidence="8">
    <location>
        <begin position="241"/>
        <end position="259"/>
    </location>
</feature>
<reference evidence="10 11" key="1">
    <citation type="journal article" date="2012" name="BMC Genomics">
        <title>Genomic basis of broad host range and environmental adaptability of Rhizobium tropici CIAT 899 and Rhizobium sp. PRF 81 which are used in inoculants for common bean (Phaseolus vulgaris L.).</title>
        <authorList>
            <person name="Ormeno-Orrillo E."/>
            <person name="Menna P."/>
            <person name="Almeida L.G."/>
            <person name="Ollero F.J."/>
            <person name="Nicolas M.F."/>
            <person name="Pains Rodrigues E."/>
            <person name="Shigueyoshi Nakatani A."/>
            <person name="Silva Batista J.S."/>
            <person name="Oliveira Chueire L.M."/>
            <person name="Souza R.C."/>
            <person name="Ribeiro Vasconcelos A.T."/>
            <person name="Megias M."/>
            <person name="Hungria M."/>
            <person name="Martinez-Romero E."/>
        </authorList>
    </citation>
    <scope>NUCLEOTIDE SEQUENCE [LARGE SCALE GENOMIC DNA]</scope>
    <source>
        <strain evidence="10 11">PRF 81</strain>
    </source>
</reference>
<feature type="transmembrane region" description="Helical" evidence="8">
    <location>
        <begin position="368"/>
        <end position="391"/>
    </location>
</feature>
<comment type="subcellular location">
    <subcellularLocation>
        <location evidence="8">Cell inner membrane</location>
        <topology evidence="8">Multi-pass membrane protein</topology>
    </subcellularLocation>
    <subcellularLocation>
        <location evidence="1">Cell membrane</location>
        <topology evidence="1">Multi-pass membrane protein</topology>
    </subcellularLocation>
</comment>
<evidence type="ECO:0000313" key="10">
    <source>
        <dbReference type="EMBL" id="ENN85135.1"/>
    </source>
</evidence>
<dbReference type="CDD" id="cd17320">
    <property type="entry name" value="MFS_MdfA_MDR_like"/>
    <property type="match status" value="1"/>
</dbReference>
<dbReference type="PROSITE" id="PS50850">
    <property type="entry name" value="MFS"/>
    <property type="match status" value="1"/>
</dbReference>
<accession>N6UTY4</accession>
<keyword evidence="3 8" id="KW-0813">Transport</keyword>
<evidence type="ECO:0000256" key="7">
    <source>
        <dbReference type="ARBA" id="ARBA00023136"/>
    </source>
</evidence>
<evidence type="ECO:0000256" key="3">
    <source>
        <dbReference type="ARBA" id="ARBA00022448"/>
    </source>
</evidence>
<feature type="transmembrane region" description="Helical" evidence="8">
    <location>
        <begin position="38"/>
        <end position="59"/>
    </location>
</feature>
<dbReference type="AlphaFoldDB" id="N6UTY4"/>
<feature type="transmembrane region" description="Helical" evidence="8">
    <location>
        <begin position="333"/>
        <end position="356"/>
    </location>
</feature>
<keyword evidence="6 8" id="KW-1133">Transmembrane helix</keyword>
<feature type="transmembrane region" description="Helical" evidence="8">
    <location>
        <begin position="307"/>
        <end position="327"/>
    </location>
</feature>
<comment type="similarity">
    <text evidence="2 8">Belongs to the major facilitator superfamily. Bcr/CmlA family.</text>
</comment>
<feature type="transmembrane region" description="Helical" evidence="8">
    <location>
        <begin position="162"/>
        <end position="186"/>
    </location>
</feature>
<feature type="transmembrane region" description="Helical" evidence="8">
    <location>
        <begin position="397"/>
        <end position="420"/>
    </location>
</feature>
<dbReference type="FunFam" id="1.20.1720.10:FF:000005">
    <property type="entry name" value="Bcr/CflA family efflux transporter"/>
    <property type="match status" value="1"/>
</dbReference>
<keyword evidence="5 8" id="KW-0812">Transmembrane</keyword>
<evidence type="ECO:0000256" key="6">
    <source>
        <dbReference type="ARBA" id="ARBA00022989"/>
    </source>
</evidence>
<dbReference type="Proteomes" id="UP000012429">
    <property type="component" value="Unassembled WGS sequence"/>
</dbReference>
<protein>
    <recommendedName>
        <fullName evidence="8">Bcr/CflA family efflux transporter</fullName>
    </recommendedName>
</protein>
<dbReference type="GO" id="GO:0042910">
    <property type="term" value="F:xenobiotic transmembrane transporter activity"/>
    <property type="evidence" value="ECO:0007669"/>
    <property type="project" value="InterPro"/>
</dbReference>
<feature type="domain" description="Major facilitator superfamily (MFS) profile" evidence="9">
    <location>
        <begin position="38"/>
        <end position="422"/>
    </location>
</feature>
<dbReference type="NCBIfam" id="TIGR00710">
    <property type="entry name" value="efflux_Bcr_CflA"/>
    <property type="match status" value="1"/>
</dbReference>
<dbReference type="InterPro" id="IPR004812">
    <property type="entry name" value="Efflux_drug-R_Bcr/CmlA"/>
</dbReference>
<dbReference type="Pfam" id="PF07690">
    <property type="entry name" value="MFS_1"/>
    <property type="match status" value="1"/>
</dbReference>
<feature type="transmembrane region" description="Helical" evidence="8">
    <location>
        <begin position="192"/>
        <end position="211"/>
    </location>
</feature>
<evidence type="ECO:0000256" key="2">
    <source>
        <dbReference type="ARBA" id="ARBA00006236"/>
    </source>
</evidence>
<dbReference type="GO" id="GO:0005886">
    <property type="term" value="C:plasma membrane"/>
    <property type="evidence" value="ECO:0007669"/>
    <property type="project" value="UniProtKB-SubCell"/>
</dbReference>
<gene>
    <name evidence="10" type="ORF">RHSP_56530</name>
</gene>
<feature type="transmembrane region" description="Helical" evidence="8">
    <location>
        <begin position="103"/>
        <end position="123"/>
    </location>
</feature>
<evidence type="ECO:0000256" key="8">
    <source>
        <dbReference type="RuleBase" id="RU365088"/>
    </source>
</evidence>
<comment type="caution">
    <text evidence="10">The sequence shown here is derived from an EMBL/GenBank/DDBJ whole genome shotgun (WGS) entry which is preliminary data.</text>
</comment>
<dbReference type="InterPro" id="IPR020846">
    <property type="entry name" value="MFS_dom"/>
</dbReference>
<dbReference type="EMBL" id="AQHN01000084">
    <property type="protein sequence ID" value="ENN85135.1"/>
    <property type="molecule type" value="Genomic_DNA"/>
</dbReference>
<dbReference type="PANTHER" id="PTHR23502">
    <property type="entry name" value="MAJOR FACILITATOR SUPERFAMILY"/>
    <property type="match status" value="1"/>
</dbReference>